<evidence type="ECO:0000313" key="3">
    <source>
        <dbReference type="RefSeq" id="XP_029647024.1"/>
    </source>
</evidence>
<dbReference type="Gene3D" id="3.30.450.30">
    <property type="entry name" value="Dynein light chain 2a, cytoplasmic"/>
    <property type="match status" value="1"/>
</dbReference>
<accession>A0A6P7T894</accession>
<protein>
    <submittedName>
        <fullName evidence="3">Ragulator complex protein LAMTOR2 isoform X1</fullName>
    </submittedName>
</protein>
<dbReference type="PANTHER" id="PTHR13323">
    <property type="entry name" value="LATE ENDOSOMAL/LYSOSOMAL MP1 INTERACTING PROTEIN"/>
    <property type="match status" value="1"/>
</dbReference>
<evidence type="ECO:0000256" key="1">
    <source>
        <dbReference type="ARBA" id="ARBA00007191"/>
    </source>
</evidence>
<evidence type="ECO:0000313" key="2">
    <source>
        <dbReference type="Proteomes" id="UP000515154"/>
    </source>
</evidence>
<gene>
    <name evidence="3" type="primary">LOC115220954</name>
</gene>
<dbReference type="GO" id="GO:0032008">
    <property type="term" value="P:positive regulation of TOR signaling"/>
    <property type="evidence" value="ECO:0007669"/>
    <property type="project" value="InterPro"/>
</dbReference>
<dbReference type="SUPFAM" id="SSF103196">
    <property type="entry name" value="Roadblock/LC7 domain"/>
    <property type="match status" value="1"/>
</dbReference>
<dbReference type="KEGG" id="osn:115220954"/>
<dbReference type="GO" id="GO:0005737">
    <property type="term" value="C:cytoplasm"/>
    <property type="evidence" value="ECO:0007669"/>
    <property type="project" value="UniProtKB-ARBA"/>
</dbReference>
<dbReference type="GO" id="GO:0005085">
    <property type="term" value="F:guanyl-nucleotide exchange factor activity"/>
    <property type="evidence" value="ECO:0007669"/>
    <property type="project" value="InterPro"/>
</dbReference>
<dbReference type="AlphaFoldDB" id="A0A6P7T894"/>
<dbReference type="SMART" id="SM00960">
    <property type="entry name" value="Robl_LC7"/>
    <property type="match status" value="1"/>
</dbReference>
<name>A0A6P7T894_9MOLL</name>
<organism evidence="2 3">
    <name type="scientific">Octopus sinensis</name>
    <name type="common">East Asian common octopus</name>
    <dbReference type="NCBI Taxonomy" id="2607531"/>
    <lineage>
        <taxon>Eukaryota</taxon>
        <taxon>Metazoa</taxon>
        <taxon>Spiralia</taxon>
        <taxon>Lophotrochozoa</taxon>
        <taxon>Mollusca</taxon>
        <taxon>Cephalopoda</taxon>
        <taxon>Coleoidea</taxon>
        <taxon>Octopodiformes</taxon>
        <taxon>Octopoda</taxon>
        <taxon>Incirrata</taxon>
        <taxon>Octopodidae</taxon>
        <taxon>Octopus</taxon>
    </lineage>
</organism>
<dbReference type="GO" id="GO:0060090">
    <property type="term" value="F:molecular adaptor activity"/>
    <property type="evidence" value="ECO:0007669"/>
    <property type="project" value="InterPro"/>
</dbReference>
<sequence length="136" mass="14584">MSSEIYDADGAMLKPKVLTEVLRQVNTSGVQSTLLLNQEGALLAYAGYANKDPQVTATIASNIWGAYVKSGDMALDGDKLKYVLLHNEEGKVAITCVGNLLLCIYAKETVDFGMLKAKLQALATYLEGPLQRVAAS</sequence>
<dbReference type="InterPro" id="IPR037587">
    <property type="entry name" value="LAMTOR2-like"/>
</dbReference>
<reference evidence="3" key="1">
    <citation type="submission" date="2025-08" db="UniProtKB">
        <authorList>
            <consortium name="RefSeq"/>
        </authorList>
    </citation>
    <scope>IDENTIFICATION</scope>
</reference>
<dbReference type="FunFam" id="3.30.450.30:FF:000004">
    <property type="entry name" value="ragulator complex protein LAMTOR2"/>
    <property type="match status" value="1"/>
</dbReference>
<keyword evidence="2" id="KW-1185">Reference proteome</keyword>
<dbReference type="InterPro" id="IPR004942">
    <property type="entry name" value="Roadblock/LAMTOR2_dom"/>
</dbReference>
<dbReference type="RefSeq" id="XP_029647024.1">
    <property type="nucleotide sequence ID" value="XM_029791164.2"/>
</dbReference>
<proteinExistence type="inferred from homology"/>
<dbReference type="Pfam" id="PF03259">
    <property type="entry name" value="Robl_LC7"/>
    <property type="match status" value="1"/>
</dbReference>
<comment type="similarity">
    <text evidence="1">Belongs to the GAMAD family.</text>
</comment>
<dbReference type="Proteomes" id="UP000515154">
    <property type="component" value="Linkage group LG17"/>
</dbReference>